<feature type="region of interest" description="Disordered" evidence="1">
    <location>
        <begin position="204"/>
        <end position="223"/>
    </location>
</feature>
<organism evidence="2 3">
    <name type="scientific">Brevifollis gellanilyticus</name>
    <dbReference type="NCBI Taxonomy" id="748831"/>
    <lineage>
        <taxon>Bacteria</taxon>
        <taxon>Pseudomonadati</taxon>
        <taxon>Verrucomicrobiota</taxon>
        <taxon>Verrucomicrobiia</taxon>
        <taxon>Verrucomicrobiales</taxon>
        <taxon>Verrucomicrobiaceae</taxon>
    </lineage>
</organism>
<name>A0A512MCU1_9BACT</name>
<keyword evidence="3" id="KW-1185">Reference proteome</keyword>
<dbReference type="AlphaFoldDB" id="A0A512MCU1"/>
<accession>A0A512MCU1</accession>
<gene>
    <name evidence="2" type="ORF">BGE01nite_38370</name>
</gene>
<dbReference type="Proteomes" id="UP000321577">
    <property type="component" value="Unassembled WGS sequence"/>
</dbReference>
<evidence type="ECO:0000313" key="3">
    <source>
        <dbReference type="Proteomes" id="UP000321577"/>
    </source>
</evidence>
<protein>
    <submittedName>
        <fullName evidence="2">Uncharacterized protein</fullName>
    </submittedName>
</protein>
<dbReference type="EMBL" id="BKAG01000031">
    <property type="protein sequence ID" value="GEP44546.1"/>
    <property type="molecule type" value="Genomic_DNA"/>
</dbReference>
<evidence type="ECO:0000256" key="1">
    <source>
        <dbReference type="SAM" id="MobiDB-lite"/>
    </source>
</evidence>
<reference evidence="2 3" key="1">
    <citation type="submission" date="2019-07" db="EMBL/GenBank/DDBJ databases">
        <title>Whole genome shotgun sequence of Brevifollis gellanilyticus NBRC 108608.</title>
        <authorList>
            <person name="Hosoyama A."/>
            <person name="Uohara A."/>
            <person name="Ohji S."/>
            <person name="Ichikawa N."/>
        </authorList>
    </citation>
    <scope>NUCLEOTIDE SEQUENCE [LARGE SCALE GENOMIC DNA]</scope>
    <source>
        <strain evidence="2 3">NBRC 108608</strain>
    </source>
</reference>
<evidence type="ECO:0000313" key="2">
    <source>
        <dbReference type="EMBL" id="GEP44546.1"/>
    </source>
</evidence>
<comment type="caution">
    <text evidence="2">The sequence shown here is derived from an EMBL/GenBank/DDBJ whole genome shotgun (WGS) entry which is preliminary data.</text>
</comment>
<proteinExistence type="predicted"/>
<sequence>MDNARMKKAAAHPRRHLAVILVWAGLALLVQTSFGEMIQGFIHGDQKVSGEIVGVRLEPSDMVVKIRVATGANLTPGVEADMILGNVESQSLLRVFAWIAQKARMNAGPAAELRFAPSAKAGKAFSPTKEASIHETTHSLAVMNVSSTTPKNVLLRRLVQQTSRTISRGRTTKEQTTWSVQSHSITGLLPGKTKIAEFMPLRETSHRSTRDLGPAGDPRIRNTTQETNEVKTDTVCLLALDDLGNVIYFKQF</sequence>